<dbReference type="SMART" id="SM00382">
    <property type="entry name" value="AAA"/>
    <property type="match status" value="1"/>
</dbReference>
<protein>
    <submittedName>
        <fullName evidence="14">Transcriptional regulatory protein ZraR</fullName>
    </submittedName>
</protein>
<dbReference type="InterPro" id="IPR002197">
    <property type="entry name" value="HTH_Fis"/>
</dbReference>
<dbReference type="GO" id="GO:0005737">
    <property type="term" value="C:cytoplasm"/>
    <property type="evidence" value="ECO:0007669"/>
    <property type="project" value="UniProtKB-SubCell"/>
</dbReference>
<dbReference type="Pfam" id="PF25601">
    <property type="entry name" value="AAA_lid_14"/>
    <property type="match status" value="1"/>
</dbReference>
<dbReference type="Pfam" id="PF00072">
    <property type="entry name" value="Response_reg"/>
    <property type="match status" value="1"/>
</dbReference>
<evidence type="ECO:0000259" key="13">
    <source>
        <dbReference type="PROSITE" id="PS50110"/>
    </source>
</evidence>
<dbReference type="Proteomes" id="UP000289200">
    <property type="component" value="Unassembled WGS sequence"/>
</dbReference>
<dbReference type="Gene3D" id="1.10.8.60">
    <property type="match status" value="1"/>
</dbReference>
<dbReference type="GO" id="GO:0043565">
    <property type="term" value="F:sequence-specific DNA binding"/>
    <property type="evidence" value="ECO:0007669"/>
    <property type="project" value="InterPro"/>
</dbReference>
<feature type="domain" description="Response regulatory" evidence="13">
    <location>
        <begin position="7"/>
        <end position="121"/>
    </location>
</feature>
<keyword evidence="8" id="KW-0238">DNA-binding</keyword>
<dbReference type="InterPro" id="IPR027417">
    <property type="entry name" value="P-loop_NTPase"/>
</dbReference>
<keyword evidence="7" id="KW-0805">Transcription regulation</keyword>
<evidence type="ECO:0000256" key="1">
    <source>
        <dbReference type="ARBA" id="ARBA00004496"/>
    </source>
</evidence>
<evidence type="ECO:0000256" key="8">
    <source>
        <dbReference type="ARBA" id="ARBA00023125"/>
    </source>
</evidence>
<dbReference type="PROSITE" id="PS50110">
    <property type="entry name" value="RESPONSE_REGULATORY"/>
    <property type="match status" value="1"/>
</dbReference>
<dbReference type="OrthoDB" id="9802388at2"/>
<dbReference type="SUPFAM" id="SSF52172">
    <property type="entry name" value="CheY-like"/>
    <property type="match status" value="1"/>
</dbReference>
<accession>A0A3S4BHU9</accession>
<dbReference type="PROSITE" id="PS00676">
    <property type="entry name" value="SIGMA54_INTERACT_2"/>
    <property type="match status" value="1"/>
</dbReference>
<dbReference type="GO" id="GO:0000160">
    <property type="term" value="P:phosphorelay signal transduction system"/>
    <property type="evidence" value="ECO:0007669"/>
    <property type="project" value="UniProtKB-KW"/>
</dbReference>
<dbReference type="Gene3D" id="1.10.10.60">
    <property type="entry name" value="Homeodomain-like"/>
    <property type="match status" value="1"/>
</dbReference>
<dbReference type="InterPro" id="IPR011006">
    <property type="entry name" value="CheY-like_superfamily"/>
</dbReference>
<evidence type="ECO:0000313" key="15">
    <source>
        <dbReference type="Proteomes" id="UP000289200"/>
    </source>
</evidence>
<dbReference type="EMBL" id="UWOC01000166">
    <property type="protein sequence ID" value="VCU10311.1"/>
    <property type="molecule type" value="Genomic_DNA"/>
</dbReference>
<gene>
    <name evidence="14" type="primary">zraR_3</name>
    <name evidence="14" type="ORF">RHODGE_RHODGE_03499</name>
</gene>
<dbReference type="FunFam" id="1.10.8.60:FF:000014">
    <property type="entry name" value="DNA-binding transcriptional regulator NtrC"/>
    <property type="match status" value="1"/>
</dbReference>
<proteinExistence type="predicted"/>
<dbReference type="InterPro" id="IPR003593">
    <property type="entry name" value="AAA+_ATPase"/>
</dbReference>
<evidence type="ECO:0000256" key="2">
    <source>
        <dbReference type="ARBA" id="ARBA00022490"/>
    </source>
</evidence>
<evidence type="ECO:0000256" key="7">
    <source>
        <dbReference type="ARBA" id="ARBA00023015"/>
    </source>
</evidence>
<reference evidence="15" key="1">
    <citation type="submission" date="2018-10" db="EMBL/GenBank/DDBJ databases">
        <authorList>
            <person name="Peiro R."/>
            <person name="Begona"/>
            <person name="Cbmso G."/>
            <person name="Lopez M."/>
            <person name="Gonzalez S."/>
            <person name="Sacristan E."/>
            <person name="Castillo E."/>
        </authorList>
    </citation>
    <scope>NUCLEOTIDE SEQUENCE [LARGE SCALE GENOMIC DNA]</scope>
</reference>
<comment type="caution">
    <text evidence="14">The sequence shown here is derived from an EMBL/GenBank/DDBJ whole genome shotgun (WGS) entry which is preliminary data.</text>
</comment>
<dbReference type="GO" id="GO:0005524">
    <property type="term" value="F:ATP binding"/>
    <property type="evidence" value="ECO:0007669"/>
    <property type="project" value="UniProtKB-KW"/>
</dbReference>
<dbReference type="InterPro" id="IPR001789">
    <property type="entry name" value="Sig_transdc_resp-reg_receiver"/>
</dbReference>
<dbReference type="SMART" id="SM00448">
    <property type="entry name" value="REC"/>
    <property type="match status" value="1"/>
</dbReference>
<dbReference type="SUPFAM" id="SSF52540">
    <property type="entry name" value="P-loop containing nucleoside triphosphate hydrolases"/>
    <property type="match status" value="1"/>
</dbReference>
<evidence type="ECO:0000256" key="3">
    <source>
        <dbReference type="ARBA" id="ARBA00022553"/>
    </source>
</evidence>
<dbReference type="Pfam" id="PF02954">
    <property type="entry name" value="HTH_8"/>
    <property type="match status" value="1"/>
</dbReference>
<dbReference type="AlphaFoldDB" id="A0A3S4BHU9"/>
<dbReference type="PANTHER" id="PTHR32071:SF117">
    <property type="entry name" value="PTS-DEPENDENT DIHYDROXYACETONE KINASE OPERON REGULATORY PROTEIN-RELATED"/>
    <property type="match status" value="1"/>
</dbReference>
<dbReference type="PROSITE" id="PS00688">
    <property type="entry name" value="SIGMA54_INTERACT_3"/>
    <property type="match status" value="1"/>
</dbReference>
<evidence type="ECO:0000256" key="4">
    <source>
        <dbReference type="ARBA" id="ARBA00022741"/>
    </source>
</evidence>
<keyword evidence="9" id="KW-0010">Activator</keyword>
<sequence>MSVPGPTVLVVDDDEAIRRLLTAVLTKEGVAVTVAENGVEAAESFRRRHADVVLMDIRMPRMNGLDAMKAILEIDRGAAVILMTAFAEVETAVQAIKDGAFDYVLKPFDIEEIRLLVRRALEIRTMRADIVSLRRELSERYGAEGILTDNSRMLELRQTIAKVARSNATVLIQGESGTGKELVAAAVHYGSPRATGPFVKVNCAAIPEGLLESEFFGHEKGAFTGAVGRRRGRFEQAENGTLFLDEIGEISTGLQVKLLRVLQEREFERVGGTAPIKSHVRIVAATNRDLEAMVRAGTFRQDLFFRLNVVSLKTIPLRERPEDIRLLAGHFLERFAAQNDVVIRGFDPAALDCLLGYAWPGNVRELANAIERAVVMSTTSAILPEDLPESVVRGASMLAGGALAGVEAGAAAGEIDGVAIGRPLREMVAEFETKVIRAALAHHGGNRARTAVALGISRRALLYKLQDYGLGAKEGAE</sequence>
<dbReference type="PANTHER" id="PTHR32071">
    <property type="entry name" value="TRANSCRIPTIONAL REGULATORY PROTEIN"/>
    <property type="match status" value="1"/>
</dbReference>
<dbReference type="InterPro" id="IPR002078">
    <property type="entry name" value="Sigma_54_int"/>
</dbReference>
<dbReference type="GO" id="GO:0006355">
    <property type="term" value="P:regulation of DNA-templated transcription"/>
    <property type="evidence" value="ECO:0007669"/>
    <property type="project" value="InterPro"/>
</dbReference>
<dbReference type="NCBIfam" id="NF008469">
    <property type="entry name" value="PRK11361.1"/>
    <property type="match status" value="1"/>
</dbReference>
<dbReference type="CDD" id="cd00009">
    <property type="entry name" value="AAA"/>
    <property type="match status" value="1"/>
</dbReference>
<dbReference type="Gene3D" id="3.40.50.300">
    <property type="entry name" value="P-loop containing nucleotide triphosphate hydrolases"/>
    <property type="match status" value="1"/>
</dbReference>
<dbReference type="PROSITE" id="PS00675">
    <property type="entry name" value="SIGMA54_INTERACT_1"/>
    <property type="match status" value="1"/>
</dbReference>
<keyword evidence="3 11" id="KW-0597">Phosphoprotein</keyword>
<dbReference type="FunFam" id="3.40.50.300:FF:000006">
    <property type="entry name" value="DNA-binding transcriptional regulator NtrC"/>
    <property type="match status" value="1"/>
</dbReference>
<dbReference type="CDD" id="cd17536">
    <property type="entry name" value="REC_YesN-like"/>
    <property type="match status" value="1"/>
</dbReference>
<dbReference type="InterPro" id="IPR025943">
    <property type="entry name" value="Sigma_54_int_dom_ATP-bd_2"/>
</dbReference>
<keyword evidence="15" id="KW-1185">Reference proteome</keyword>
<keyword evidence="4" id="KW-0547">Nucleotide-binding</keyword>
<dbReference type="FunFam" id="3.40.50.2300:FF:000018">
    <property type="entry name" value="DNA-binding transcriptional regulator NtrC"/>
    <property type="match status" value="1"/>
</dbReference>
<evidence type="ECO:0000313" key="14">
    <source>
        <dbReference type="EMBL" id="VCU10311.1"/>
    </source>
</evidence>
<evidence type="ECO:0000259" key="12">
    <source>
        <dbReference type="PROSITE" id="PS50045"/>
    </source>
</evidence>
<dbReference type="PRINTS" id="PR01590">
    <property type="entry name" value="HTHFIS"/>
</dbReference>
<keyword evidence="10" id="KW-0804">Transcription</keyword>
<name>A0A3S4BHU9_9BRAD</name>
<keyword evidence="6" id="KW-0902">Two-component regulatory system</keyword>
<dbReference type="InterPro" id="IPR058031">
    <property type="entry name" value="AAA_lid_NorR"/>
</dbReference>
<dbReference type="InterPro" id="IPR009057">
    <property type="entry name" value="Homeodomain-like_sf"/>
</dbReference>
<organism evidence="14 15">
    <name type="scientific">Rhodoplanes serenus</name>
    <dbReference type="NCBI Taxonomy" id="200615"/>
    <lineage>
        <taxon>Bacteria</taxon>
        <taxon>Pseudomonadati</taxon>
        <taxon>Pseudomonadota</taxon>
        <taxon>Alphaproteobacteria</taxon>
        <taxon>Hyphomicrobiales</taxon>
        <taxon>Nitrobacteraceae</taxon>
        <taxon>Rhodoplanes</taxon>
    </lineage>
</organism>
<dbReference type="InterPro" id="IPR025944">
    <property type="entry name" value="Sigma_54_int_dom_CS"/>
</dbReference>
<comment type="subcellular location">
    <subcellularLocation>
        <location evidence="1">Cytoplasm</location>
    </subcellularLocation>
</comment>
<keyword evidence="5" id="KW-0067">ATP-binding</keyword>
<dbReference type="Gene3D" id="3.40.50.2300">
    <property type="match status" value="1"/>
</dbReference>
<evidence type="ECO:0000256" key="9">
    <source>
        <dbReference type="ARBA" id="ARBA00023159"/>
    </source>
</evidence>
<evidence type="ECO:0000256" key="6">
    <source>
        <dbReference type="ARBA" id="ARBA00023012"/>
    </source>
</evidence>
<evidence type="ECO:0000256" key="5">
    <source>
        <dbReference type="ARBA" id="ARBA00022840"/>
    </source>
</evidence>
<feature type="modified residue" description="4-aspartylphosphate" evidence="11">
    <location>
        <position position="56"/>
    </location>
</feature>
<evidence type="ECO:0000256" key="11">
    <source>
        <dbReference type="PROSITE-ProRule" id="PRU00169"/>
    </source>
</evidence>
<dbReference type="PROSITE" id="PS50045">
    <property type="entry name" value="SIGMA54_INTERACT_4"/>
    <property type="match status" value="1"/>
</dbReference>
<dbReference type="Pfam" id="PF00158">
    <property type="entry name" value="Sigma54_activat"/>
    <property type="match status" value="1"/>
</dbReference>
<dbReference type="SUPFAM" id="SSF46689">
    <property type="entry name" value="Homeodomain-like"/>
    <property type="match status" value="1"/>
</dbReference>
<dbReference type="RefSeq" id="WP_129610360.1">
    <property type="nucleotide sequence ID" value="NZ_UWOC01000166.1"/>
</dbReference>
<evidence type="ECO:0000256" key="10">
    <source>
        <dbReference type="ARBA" id="ARBA00023163"/>
    </source>
</evidence>
<keyword evidence="2" id="KW-0963">Cytoplasm</keyword>
<feature type="domain" description="Sigma-54 factor interaction" evidence="12">
    <location>
        <begin position="146"/>
        <end position="375"/>
    </location>
</feature>
<dbReference type="InterPro" id="IPR025662">
    <property type="entry name" value="Sigma_54_int_dom_ATP-bd_1"/>
</dbReference>